<keyword evidence="9" id="KW-1185">Reference proteome</keyword>
<feature type="transmembrane region" description="Helical" evidence="6">
    <location>
        <begin position="262"/>
        <end position="281"/>
    </location>
</feature>
<dbReference type="Pfam" id="PF07690">
    <property type="entry name" value="MFS_1"/>
    <property type="match status" value="1"/>
</dbReference>
<dbReference type="SUPFAM" id="SSF103473">
    <property type="entry name" value="MFS general substrate transporter"/>
    <property type="match status" value="1"/>
</dbReference>
<keyword evidence="2 6" id="KW-0812">Transmembrane</keyword>
<dbReference type="GO" id="GO:0022857">
    <property type="term" value="F:transmembrane transporter activity"/>
    <property type="evidence" value="ECO:0007669"/>
    <property type="project" value="InterPro"/>
</dbReference>
<dbReference type="PROSITE" id="PS50850">
    <property type="entry name" value="MFS"/>
    <property type="match status" value="1"/>
</dbReference>
<feature type="compositionally biased region" description="Basic residues" evidence="5">
    <location>
        <begin position="106"/>
        <end position="115"/>
    </location>
</feature>
<feature type="domain" description="Major facilitator superfamily (MFS) profile" evidence="7">
    <location>
        <begin position="163"/>
        <end position="583"/>
    </location>
</feature>
<name>A0A8B9MUB7_9AVES</name>
<dbReference type="AlphaFoldDB" id="A0A8B9MUB7"/>
<evidence type="ECO:0000256" key="4">
    <source>
        <dbReference type="ARBA" id="ARBA00023136"/>
    </source>
</evidence>
<feature type="transmembrane region" description="Helical" evidence="6">
    <location>
        <begin position="384"/>
        <end position="404"/>
    </location>
</feature>
<organism evidence="8 9">
    <name type="scientific">Accipiter nisus</name>
    <name type="common">Eurasian sparrowhawk</name>
    <dbReference type="NCBI Taxonomy" id="211598"/>
    <lineage>
        <taxon>Eukaryota</taxon>
        <taxon>Metazoa</taxon>
        <taxon>Chordata</taxon>
        <taxon>Craniata</taxon>
        <taxon>Vertebrata</taxon>
        <taxon>Euteleostomi</taxon>
        <taxon>Archelosauria</taxon>
        <taxon>Archosauria</taxon>
        <taxon>Dinosauria</taxon>
        <taxon>Saurischia</taxon>
        <taxon>Theropoda</taxon>
        <taxon>Coelurosauria</taxon>
        <taxon>Aves</taxon>
        <taxon>Neognathae</taxon>
        <taxon>Neoaves</taxon>
        <taxon>Telluraves</taxon>
        <taxon>Accipitrimorphae</taxon>
        <taxon>Accipitriformes</taxon>
        <taxon>Accipitridae</taxon>
        <taxon>Accipitrinae</taxon>
        <taxon>Accipiter</taxon>
    </lineage>
</organism>
<reference evidence="8" key="1">
    <citation type="submission" date="2025-08" db="UniProtKB">
        <authorList>
            <consortium name="Ensembl"/>
        </authorList>
    </citation>
    <scope>IDENTIFICATION</scope>
</reference>
<feature type="transmembrane region" description="Helical" evidence="6">
    <location>
        <begin position="204"/>
        <end position="224"/>
    </location>
</feature>
<dbReference type="PANTHER" id="PTHR10924:SF6">
    <property type="entry name" value="SOLUTE CARRIER FAMILY 49 MEMBER A3"/>
    <property type="match status" value="1"/>
</dbReference>
<dbReference type="InterPro" id="IPR011701">
    <property type="entry name" value="MFS"/>
</dbReference>
<feature type="region of interest" description="Disordered" evidence="5">
    <location>
        <begin position="41"/>
        <end position="68"/>
    </location>
</feature>
<feature type="transmembrane region" description="Helical" evidence="6">
    <location>
        <begin position="302"/>
        <end position="322"/>
    </location>
</feature>
<feature type="region of interest" description="Disordered" evidence="5">
    <location>
        <begin position="80"/>
        <end position="131"/>
    </location>
</feature>
<evidence type="ECO:0000256" key="2">
    <source>
        <dbReference type="ARBA" id="ARBA00022692"/>
    </source>
</evidence>
<evidence type="ECO:0000313" key="8">
    <source>
        <dbReference type="Ensembl" id="ENSANIP00000010026.1"/>
    </source>
</evidence>
<accession>A0A8B9MUB7</accession>
<comment type="subcellular location">
    <subcellularLocation>
        <location evidence="1">Membrane</location>
        <topology evidence="1">Multi-pass membrane protein</topology>
    </subcellularLocation>
</comment>
<feature type="transmembrane region" description="Helical" evidence="6">
    <location>
        <begin position="475"/>
        <end position="495"/>
    </location>
</feature>
<feature type="transmembrane region" description="Helical" evidence="6">
    <location>
        <begin position="236"/>
        <end position="256"/>
    </location>
</feature>
<dbReference type="InterPro" id="IPR036259">
    <property type="entry name" value="MFS_trans_sf"/>
</dbReference>
<protein>
    <submittedName>
        <fullName evidence="8">Solute carrier family 49 member 3</fullName>
    </submittedName>
</protein>
<evidence type="ECO:0000256" key="5">
    <source>
        <dbReference type="SAM" id="MobiDB-lite"/>
    </source>
</evidence>
<dbReference type="CDD" id="cd17399">
    <property type="entry name" value="MFS_MFSD7"/>
    <property type="match status" value="1"/>
</dbReference>
<feature type="transmembrane region" description="Helical" evidence="6">
    <location>
        <begin position="424"/>
        <end position="441"/>
    </location>
</feature>
<dbReference type="Proteomes" id="UP000694541">
    <property type="component" value="Unplaced"/>
</dbReference>
<feature type="transmembrane region" description="Helical" evidence="6">
    <location>
        <begin position="164"/>
        <end position="184"/>
    </location>
</feature>
<evidence type="ECO:0000256" key="3">
    <source>
        <dbReference type="ARBA" id="ARBA00022989"/>
    </source>
</evidence>
<evidence type="ECO:0000256" key="6">
    <source>
        <dbReference type="SAM" id="Phobius"/>
    </source>
</evidence>
<dbReference type="Ensembl" id="ENSANIT00000010368.1">
    <property type="protein sequence ID" value="ENSANIP00000010026.1"/>
    <property type="gene ID" value="ENSANIG00000006773.1"/>
</dbReference>
<keyword evidence="4 6" id="KW-0472">Membrane</keyword>
<reference evidence="8" key="2">
    <citation type="submission" date="2025-09" db="UniProtKB">
        <authorList>
            <consortium name="Ensembl"/>
        </authorList>
    </citation>
    <scope>IDENTIFICATION</scope>
</reference>
<feature type="compositionally biased region" description="Low complexity" evidence="5">
    <location>
        <begin position="80"/>
        <end position="91"/>
    </location>
</feature>
<dbReference type="InterPro" id="IPR020846">
    <property type="entry name" value="MFS_dom"/>
</dbReference>
<feature type="transmembrane region" description="Helical" evidence="6">
    <location>
        <begin position="328"/>
        <end position="350"/>
    </location>
</feature>
<feature type="transmembrane region" description="Helical" evidence="6">
    <location>
        <begin position="515"/>
        <end position="536"/>
    </location>
</feature>
<feature type="compositionally biased region" description="Low complexity" evidence="5">
    <location>
        <begin position="116"/>
        <end position="131"/>
    </location>
</feature>
<proteinExistence type="predicted"/>
<dbReference type="Gene3D" id="1.20.1250.20">
    <property type="entry name" value="MFS general substrate transporter like domains"/>
    <property type="match status" value="2"/>
</dbReference>
<feature type="transmembrane region" description="Helical" evidence="6">
    <location>
        <begin position="556"/>
        <end position="577"/>
    </location>
</feature>
<dbReference type="PANTHER" id="PTHR10924">
    <property type="entry name" value="MAJOR FACILITATOR SUPERFAMILY PROTEIN-RELATED"/>
    <property type="match status" value="1"/>
</dbReference>
<evidence type="ECO:0000259" key="7">
    <source>
        <dbReference type="PROSITE" id="PS50850"/>
    </source>
</evidence>
<evidence type="ECO:0000313" key="9">
    <source>
        <dbReference type="Proteomes" id="UP000694541"/>
    </source>
</evidence>
<evidence type="ECO:0000256" key="1">
    <source>
        <dbReference type="ARBA" id="ARBA00004141"/>
    </source>
</evidence>
<dbReference type="InterPro" id="IPR049680">
    <property type="entry name" value="FLVCR1-2_SLC49-like"/>
</dbReference>
<dbReference type="GO" id="GO:0016020">
    <property type="term" value="C:membrane"/>
    <property type="evidence" value="ECO:0007669"/>
    <property type="project" value="UniProtKB-SubCell"/>
</dbReference>
<feature type="transmembrane region" description="Helical" evidence="6">
    <location>
        <begin position="453"/>
        <end position="469"/>
    </location>
</feature>
<sequence length="608" mass="64878">MYVVVVVVVLTTLGEREQFSPPSALAVPFWSAGLFPSAKRDRAKAAPRAPAASPGPGPAPTGNGCRSACRGSAGRACTAAPRCAARSTGPGRARRRAVARPGPPRGGRRARRSAARRGGAPPCRAQPSPAAQRRAAMEGSEAASLLGERGLGRLAQFKTYRRRWFLLAVVSLLNCSNAMLWLTFAPVADKAAAYFHISLEMVNWLSIVYLLISIPFGLVATWVLDSVGLRSTVILSAWLNMMGSVIRIFSVLKFLGLDSQSYWFLFTGQCLCALAQPLIIFSPTKLAALWFPDHQRATANMIASMSNPLGILIANVLSPALVSEGKHIPLMLGVYAIPAVTACAVATVGIHEKVPPTPPSASATNSSSQPFLMGLKMLLRNKPYIILAVCFGGGIGMFTCFSALLEQILCEKGYSNEFAGLNGALFTVCGLLGAFLLGLYVDRTRKFIESTKICFCLSALASIMFAVTSRFRHQAITLAITSSLFGFFGFAIYPIAMELAVECSYPVGEGTSTGLIFVASQIEGVILMILLQALTVHVSEDPSSTCAIDQDGALDWTTPVLVLAGLCSAMACFYVIFFHTDYKRLHAETKSGDLVKAEDTATANVPEA</sequence>
<keyword evidence="3 6" id="KW-1133">Transmembrane helix</keyword>